<dbReference type="SUPFAM" id="SSF101148">
    <property type="entry name" value="Plant invertase/pectin methylesterase inhibitor"/>
    <property type="match status" value="1"/>
</dbReference>
<protein>
    <recommendedName>
        <fullName evidence="4">Pectinesterase inhibitor domain-containing protein</fullName>
    </recommendedName>
</protein>
<dbReference type="NCBIfam" id="TIGR01614">
    <property type="entry name" value="PME_inhib"/>
    <property type="match status" value="1"/>
</dbReference>
<dbReference type="Proteomes" id="UP001291623">
    <property type="component" value="Unassembled WGS sequence"/>
</dbReference>
<dbReference type="PANTHER" id="PTHR36710:SF18">
    <property type="entry name" value="PECTINESTERASE INHIBITOR 5-RELATED"/>
    <property type="match status" value="1"/>
</dbReference>
<evidence type="ECO:0000256" key="3">
    <source>
        <dbReference type="ARBA" id="ARBA00038471"/>
    </source>
</evidence>
<dbReference type="CDD" id="cd14859">
    <property type="entry name" value="PMEI_like"/>
    <property type="match status" value="1"/>
</dbReference>
<proteinExistence type="inferred from homology"/>
<evidence type="ECO:0000259" key="4">
    <source>
        <dbReference type="Pfam" id="PF04043"/>
    </source>
</evidence>
<organism evidence="5 6">
    <name type="scientific">Anisodus tanguticus</name>
    <dbReference type="NCBI Taxonomy" id="243964"/>
    <lineage>
        <taxon>Eukaryota</taxon>
        <taxon>Viridiplantae</taxon>
        <taxon>Streptophyta</taxon>
        <taxon>Embryophyta</taxon>
        <taxon>Tracheophyta</taxon>
        <taxon>Spermatophyta</taxon>
        <taxon>Magnoliopsida</taxon>
        <taxon>eudicotyledons</taxon>
        <taxon>Gunneridae</taxon>
        <taxon>Pentapetalae</taxon>
        <taxon>asterids</taxon>
        <taxon>lamiids</taxon>
        <taxon>Solanales</taxon>
        <taxon>Solanaceae</taxon>
        <taxon>Solanoideae</taxon>
        <taxon>Hyoscyameae</taxon>
        <taxon>Anisodus</taxon>
    </lineage>
</organism>
<reference evidence="5" key="1">
    <citation type="submission" date="2023-12" db="EMBL/GenBank/DDBJ databases">
        <title>Genome assembly of Anisodus tanguticus.</title>
        <authorList>
            <person name="Wang Y.-J."/>
        </authorList>
    </citation>
    <scope>NUCLEOTIDE SEQUENCE</scope>
    <source>
        <strain evidence="5">KB-2021</strain>
        <tissue evidence="5">Leaf</tissue>
    </source>
</reference>
<keyword evidence="2" id="KW-1015">Disulfide bond</keyword>
<comment type="caution">
    <text evidence="5">The sequence shown here is derived from an EMBL/GenBank/DDBJ whole genome shotgun (WGS) entry which is preliminary data.</text>
</comment>
<dbReference type="AlphaFoldDB" id="A0AAE1SQG5"/>
<evidence type="ECO:0000313" key="5">
    <source>
        <dbReference type="EMBL" id="KAK4374029.1"/>
    </source>
</evidence>
<dbReference type="InterPro" id="IPR006501">
    <property type="entry name" value="Pectinesterase_inhib_dom"/>
</dbReference>
<evidence type="ECO:0000256" key="2">
    <source>
        <dbReference type="ARBA" id="ARBA00023157"/>
    </source>
</evidence>
<sequence length="135" mass="15220">MPKLNVNLNSIRTTLVTLKNKVTKNEFDGNISNHFPYISLLCGSYLTMEIIGDVCQKTDDNNLCVKSLRADPRSASADKKCLARIMVQLSQAKASDILNQIDVLLKQTKEPILKQCLEVCRDTYDMTAFRYSNSI</sequence>
<dbReference type="Gene3D" id="1.20.140.40">
    <property type="entry name" value="Invertase/pectin methylesterase inhibitor family protein"/>
    <property type="match status" value="1"/>
</dbReference>
<dbReference type="InterPro" id="IPR052421">
    <property type="entry name" value="PCW_Enzyme_Inhibitor"/>
</dbReference>
<dbReference type="PANTHER" id="PTHR36710">
    <property type="entry name" value="PECTINESTERASE INHIBITOR-LIKE"/>
    <property type="match status" value="1"/>
</dbReference>
<dbReference type="EMBL" id="JAVYJV010000003">
    <property type="protein sequence ID" value="KAK4374029.1"/>
    <property type="molecule type" value="Genomic_DNA"/>
</dbReference>
<keyword evidence="1" id="KW-0732">Signal</keyword>
<comment type="similarity">
    <text evidence="3">Belongs to the PMEI family.</text>
</comment>
<dbReference type="Pfam" id="PF04043">
    <property type="entry name" value="PMEI"/>
    <property type="match status" value="1"/>
</dbReference>
<gene>
    <name evidence="5" type="ORF">RND71_004706</name>
</gene>
<keyword evidence="6" id="KW-1185">Reference proteome</keyword>
<accession>A0AAE1SQG5</accession>
<evidence type="ECO:0000313" key="6">
    <source>
        <dbReference type="Proteomes" id="UP001291623"/>
    </source>
</evidence>
<dbReference type="GO" id="GO:0004857">
    <property type="term" value="F:enzyme inhibitor activity"/>
    <property type="evidence" value="ECO:0007669"/>
    <property type="project" value="InterPro"/>
</dbReference>
<feature type="domain" description="Pectinesterase inhibitor" evidence="4">
    <location>
        <begin position="50"/>
        <end position="132"/>
    </location>
</feature>
<evidence type="ECO:0000256" key="1">
    <source>
        <dbReference type="ARBA" id="ARBA00022729"/>
    </source>
</evidence>
<name>A0AAE1SQG5_9SOLA</name>
<dbReference type="InterPro" id="IPR035513">
    <property type="entry name" value="Invertase/methylesterase_inhib"/>
</dbReference>